<comment type="subcellular location">
    <subcellularLocation>
        <location evidence="1">Nucleus</location>
        <location evidence="1">Nucleolus</location>
    </subcellularLocation>
</comment>
<dbReference type="GeneID" id="110799439"/>
<dbReference type="GO" id="GO:0030686">
    <property type="term" value="C:90S preribosome"/>
    <property type="evidence" value="ECO:0007669"/>
    <property type="project" value="InterPro"/>
</dbReference>
<organism evidence="5 6">
    <name type="scientific">Spinacia oleracea</name>
    <name type="common">Spinach</name>
    <dbReference type="NCBI Taxonomy" id="3562"/>
    <lineage>
        <taxon>Eukaryota</taxon>
        <taxon>Viridiplantae</taxon>
        <taxon>Streptophyta</taxon>
        <taxon>Embryophyta</taxon>
        <taxon>Tracheophyta</taxon>
        <taxon>Spermatophyta</taxon>
        <taxon>Magnoliopsida</taxon>
        <taxon>eudicotyledons</taxon>
        <taxon>Gunneridae</taxon>
        <taxon>Pentapetalae</taxon>
        <taxon>Caryophyllales</taxon>
        <taxon>Chenopodiaceae</taxon>
        <taxon>Chenopodioideae</taxon>
        <taxon>Anserineae</taxon>
        <taxon>Spinacia</taxon>
    </lineage>
</organism>
<dbReference type="KEGG" id="soe:110799439"/>
<dbReference type="InterPro" id="IPR028160">
    <property type="entry name" value="Slx9-like"/>
</dbReference>
<dbReference type="Pfam" id="PF15341">
    <property type="entry name" value="SLX9"/>
    <property type="match status" value="1"/>
</dbReference>
<evidence type="ECO:0000256" key="2">
    <source>
        <dbReference type="ARBA" id="ARBA00011022"/>
    </source>
</evidence>
<reference evidence="6" key="2">
    <citation type="submission" date="2025-08" db="UniProtKB">
        <authorList>
            <consortium name="RefSeq"/>
        </authorList>
    </citation>
    <scope>IDENTIFICATION</scope>
    <source>
        <tissue evidence="6">Leaf</tissue>
    </source>
</reference>
<dbReference type="PANTHER" id="PTHR31109:SF2">
    <property type="entry name" value="RIBOSOME BIOGENESIS PROTEIN SLX9 HOMOLOG"/>
    <property type="match status" value="1"/>
</dbReference>
<comment type="similarity">
    <text evidence="2">Belongs to the SLX9 family.</text>
</comment>
<reference evidence="5" key="1">
    <citation type="journal article" date="2021" name="Nat. Commun.">
        <title>Genomic analyses provide insights into spinach domestication and the genetic basis of agronomic traits.</title>
        <authorList>
            <person name="Cai X."/>
            <person name="Sun X."/>
            <person name="Xu C."/>
            <person name="Sun H."/>
            <person name="Wang X."/>
            <person name="Ge C."/>
            <person name="Zhang Z."/>
            <person name="Wang Q."/>
            <person name="Fei Z."/>
            <person name="Jiao C."/>
            <person name="Wang Q."/>
        </authorList>
    </citation>
    <scope>NUCLEOTIDE SEQUENCE [LARGE SCALE GENOMIC DNA]</scope>
    <source>
        <strain evidence="5">cv. Varoflay</strain>
    </source>
</reference>
<feature type="compositionally biased region" description="Basic and acidic residues" evidence="4">
    <location>
        <begin position="130"/>
        <end position="140"/>
    </location>
</feature>
<dbReference type="OrthoDB" id="18703at2759"/>
<keyword evidence="3" id="KW-0539">Nucleus</keyword>
<evidence type="ECO:0000313" key="5">
    <source>
        <dbReference type="Proteomes" id="UP000813463"/>
    </source>
</evidence>
<sequence length="158" mass="18319">MGLKNVRSEASKKADRKFEKKLEFYSKIRETVASLSAKKKIEKKSKSARRRQKKVKAYDLSHLHEFLPELKEQQQPALPPKEVNCKSRHKLLLKEAKQMTTVLSHPVFQLDPLAAIHQHLQNTQPAPEIKPVKKSKDDAKKKRKKKTKKSSEPQSMEM</sequence>
<accession>A0A9R0J497</accession>
<dbReference type="GO" id="GO:0005730">
    <property type="term" value="C:nucleolus"/>
    <property type="evidence" value="ECO:0007669"/>
    <property type="project" value="UniProtKB-SubCell"/>
</dbReference>
<evidence type="ECO:0000256" key="3">
    <source>
        <dbReference type="ARBA" id="ARBA00023242"/>
    </source>
</evidence>
<feature type="region of interest" description="Disordered" evidence="4">
    <location>
        <begin position="119"/>
        <end position="158"/>
    </location>
</feature>
<evidence type="ECO:0000256" key="4">
    <source>
        <dbReference type="SAM" id="MobiDB-lite"/>
    </source>
</evidence>
<dbReference type="PANTHER" id="PTHR31109">
    <property type="entry name" value="PROTEIN FAM207A"/>
    <property type="match status" value="1"/>
</dbReference>
<evidence type="ECO:0000313" key="6">
    <source>
        <dbReference type="RefSeq" id="XP_021860402.1"/>
    </source>
</evidence>
<name>A0A9R0J497_SPIOL</name>
<dbReference type="RefSeq" id="XP_021860402.1">
    <property type="nucleotide sequence ID" value="XM_022004710.2"/>
</dbReference>
<proteinExistence type="inferred from homology"/>
<dbReference type="AlphaFoldDB" id="A0A9R0J497"/>
<dbReference type="GO" id="GO:0000462">
    <property type="term" value="P:maturation of SSU-rRNA from tricistronic rRNA transcript (SSU-rRNA, 5.8S rRNA, LSU-rRNA)"/>
    <property type="evidence" value="ECO:0007669"/>
    <property type="project" value="InterPro"/>
</dbReference>
<evidence type="ECO:0008006" key="7">
    <source>
        <dbReference type="Google" id="ProtNLM"/>
    </source>
</evidence>
<protein>
    <recommendedName>
        <fullName evidence="7">Ribosome biogenesis protein slx9-like</fullName>
    </recommendedName>
</protein>
<keyword evidence="5" id="KW-1185">Reference proteome</keyword>
<dbReference type="GO" id="GO:0030688">
    <property type="term" value="C:preribosome, small subunit precursor"/>
    <property type="evidence" value="ECO:0007669"/>
    <property type="project" value="InterPro"/>
</dbReference>
<evidence type="ECO:0000256" key="1">
    <source>
        <dbReference type="ARBA" id="ARBA00004604"/>
    </source>
</evidence>
<dbReference type="Proteomes" id="UP000813463">
    <property type="component" value="Chromosome 4"/>
</dbReference>
<gene>
    <name evidence="6" type="primary">LOC110799439</name>
</gene>